<accession>A0A0L7QXS6</accession>
<keyword evidence="12 14" id="KW-0496">Mitochondrion</keyword>
<comment type="subcellular location">
    <subcellularLocation>
        <location evidence="1 14">Mitochondrion inner membrane</location>
        <topology evidence="1 14">Single-pass membrane protein</topology>
    </subcellularLocation>
</comment>
<comment type="similarity">
    <text evidence="2 14">Belongs to the SMDT1/EMRE family.</text>
</comment>
<keyword evidence="5 14" id="KW-0109">Calcium transport</keyword>
<dbReference type="GO" id="GO:0051560">
    <property type="term" value="P:mitochondrial calcium ion homeostasis"/>
    <property type="evidence" value="ECO:0007669"/>
    <property type="project" value="UniProtKB-UniRule"/>
</dbReference>
<sequence length="91" mass="10106">MALQRTSVLYPTAANLRKVNGEMKLHFRLRTTTPSGAILPEPKRTRFGFLGVICSVMTGLVIGATLSKMMANFLEEKELFVPSDDDDDDDD</sequence>
<protein>
    <recommendedName>
        <fullName evidence="3 14">Essential MCU regulator, mitochondrial</fullName>
    </recommendedName>
    <alternativeName>
        <fullName evidence="14">Single-pass membrane protein with aspartate-rich tail 1, mitochondrial</fullName>
    </alternativeName>
</protein>
<dbReference type="GO" id="GO:1990246">
    <property type="term" value="C:uniplex complex"/>
    <property type="evidence" value="ECO:0007669"/>
    <property type="project" value="UniProtKB-UniRule"/>
</dbReference>
<name>A0A0L7QXS6_9HYME</name>
<dbReference type="EMBL" id="KQ414704">
    <property type="protein sequence ID" value="KOC63356.1"/>
    <property type="molecule type" value="Genomic_DNA"/>
</dbReference>
<keyword evidence="7 14" id="KW-0999">Mitochondrion inner membrane</keyword>
<evidence type="ECO:0000313" key="16">
    <source>
        <dbReference type="Proteomes" id="UP000053825"/>
    </source>
</evidence>
<dbReference type="AlphaFoldDB" id="A0A0L7QXS6"/>
<evidence type="ECO:0000256" key="7">
    <source>
        <dbReference type="ARBA" id="ARBA00022792"/>
    </source>
</evidence>
<gene>
    <name evidence="15" type="ORF">WH47_04805</name>
</gene>
<evidence type="ECO:0000256" key="4">
    <source>
        <dbReference type="ARBA" id="ARBA00022448"/>
    </source>
</evidence>
<evidence type="ECO:0000256" key="6">
    <source>
        <dbReference type="ARBA" id="ARBA00022692"/>
    </source>
</evidence>
<evidence type="ECO:0000256" key="8">
    <source>
        <dbReference type="ARBA" id="ARBA00022837"/>
    </source>
</evidence>
<evidence type="ECO:0000256" key="1">
    <source>
        <dbReference type="ARBA" id="ARBA00004434"/>
    </source>
</evidence>
<dbReference type="InterPro" id="IPR018782">
    <property type="entry name" value="MCU_reg"/>
</dbReference>
<evidence type="ECO:0000256" key="11">
    <source>
        <dbReference type="ARBA" id="ARBA00023065"/>
    </source>
</evidence>
<dbReference type="PANTHER" id="PTHR33904">
    <property type="entry name" value="ESSENTIAL MCU REGULATOR, MITOCHONDRIAL"/>
    <property type="match status" value="1"/>
</dbReference>
<evidence type="ECO:0000256" key="14">
    <source>
        <dbReference type="RuleBase" id="RU369077"/>
    </source>
</evidence>
<keyword evidence="9 14" id="KW-0809">Transit peptide</keyword>
<dbReference type="Pfam" id="PF10161">
    <property type="entry name" value="DDDD"/>
    <property type="match status" value="1"/>
</dbReference>
<evidence type="ECO:0000256" key="12">
    <source>
        <dbReference type="ARBA" id="ARBA00023128"/>
    </source>
</evidence>
<evidence type="ECO:0000256" key="3">
    <source>
        <dbReference type="ARBA" id="ARBA00022180"/>
    </source>
</evidence>
<keyword evidence="11 14" id="KW-0406">Ion transport</keyword>
<keyword evidence="6 14" id="KW-0812">Transmembrane</keyword>
<proteinExistence type="inferred from homology"/>
<reference evidence="15 16" key="1">
    <citation type="submission" date="2015-07" db="EMBL/GenBank/DDBJ databases">
        <title>The genome of Habropoda laboriosa.</title>
        <authorList>
            <person name="Pan H."/>
            <person name="Kapheim K."/>
        </authorList>
    </citation>
    <scope>NUCLEOTIDE SEQUENCE [LARGE SCALE GENOMIC DNA]</scope>
    <source>
        <strain evidence="15">0110345459</strain>
    </source>
</reference>
<dbReference type="Proteomes" id="UP000053825">
    <property type="component" value="Unassembled WGS sequence"/>
</dbReference>
<evidence type="ECO:0000313" key="15">
    <source>
        <dbReference type="EMBL" id="KOC63356.1"/>
    </source>
</evidence>
<dbReference type="GO" id="GO:0036444">
    <property type="term" value="P:calcium import into the mitochondrion"/>
    <property type="evidence" value="ECO:0007669"/>
    <property type="project" value="UniProtKB-UniRule"/>
</dbReference>
<keyword evidence="13 14" id="KW-0472">Membrane</keyword>
<keyword evidence="8 14" id="KW-0106">Calcium</keyword>
<evidence type="ECO:0000256" key="10">
    <source>
        <dbReference type="ARBA" id="ARBA00022989"/>
    </source>
</evidence>
<evidence type="ECO:0000256" key="13">
    <source>
        <dbReference type="ARBA" id="ARBA00023136"/>
    </source>
</evidence>
<evidence type="ECO:0000256" key="2">
    <source>
        <dbReference type="ARBA" id="ARBA00008958"/>
    </source>
</evidence>
<evidence type="ECO:0000256" key="5">
    <source>
        <dbReference type="ARBA" id="ARBA00022568"/>
    </source>
</evidence>
<comment type="subunit">
    <text evidence="14">Component of the uniplex complex. Interacts (via the transmembrane region) with MCU (via the first transmembrane region); the interaction is direct.</text>
</comment>
<keyword evidence="10 14" id="KW-1133">Transmembrane helix</keyword>
<feature type="transmembrane region" description="Helical" evidence="14">
    <location>
        <begin position="47"/>
        <end position="67"/>
    </location>
</feature>
<keyword evidence="4 14" id="KW-0813">Transport</keyword>
<dbReference type="OrthoDB" id="10039145at2759"/>
<evidence type="ECO:0000256" key="9">
    <source>
        <dbReference type="ARBA" id="ARBA00022946"/>
    </source>
</evidence>
<keyword evidence="16" id="KW-1185">Reference proteome</keyword>
<dbReference type="STRING" id="597456.A0A0L7QXS6"/>
<organism evidence="15 16">
    <name type="scientific">Habropoda laboriosa</name>
    <dbReference type="NCBI Taxonomy" id="597456"/>
    <lineage>
        <taxon>Eukaryota</taxon>
        <taxon>Metazoa</taxon>
        <taxon>Ecdysozoa</taxon>
        <taxon>Arthropoda</taxon>
        <taxon>Hexapoda</taxon>
        <taxon>Insecta</taxon>
        <taxon>Pterygota</taxon>
        <taxon>Neoptera</taxon>
        <taxon>Endopterygota</taxon>
        <taxon>Hymenoptera</taxon>
        <taxon>Apocrita</taxon>
        <taxon>Aculeata</taxon>
        <taxon>Apoidea</taxon>
        <taxon>Anthophila</taxon>
        <taxon>Apidae</taxon>
        <taxon>Habropoda</taxon>
    </lineage>
</organism>
<comment type="function">
    <text evidence="14">Essential regulatory subunit of the mitochondrial calcium uniporter complex (uniplex), a complex that mediates calcium uptake into mitochondria.</text>
</comment>
<dbReference type="PANTHER" id="PTHR33904:SF1">
    <property type="entry name" value="ESSENTIAL MCU REGULATOR, MITOCHONDRIAL"/>
    <property type="match status" value="1"/>
</dbReference>